<dbReference type="AlphaFoldDB" id="A0A0F9UKI6"/>
<comment type="caution">
    <text evidence="1">The sequence shown here is derived from an EMBL/GenBank/DDBJ whole genome shotgun (WGS) entry which is preliminary data.</text>
</comment>
<gene>
    <name evidence="1" type="ORF">LCGC14_0209920</name>
</gene>
<dbReference type="SUPFAM" id="SSF54427">
    <property type="entry name" value="NTF2-like"/>
    <property type="match status" value="1"/>
</dbReference>
<dbReference type="InterPro" id="IPR032710">
    <property type="entry name" value="NTF2-like_dom_sf"/>
</dbReference>
<proteinExistence type="predicted"/>
<dbReference type="Gene3D" id="3.10.450.50">
    <property type="match status" value="1"/>
</dbReference>
<accession>A0A0F9UKI6</accession>
<organism evidence="1">
    <name type="scientific">marine sediment metagenome</name>
    <dbReference type="NCBI Taxonomy" id="412755"/>
    <lineage>
        <taxon>unclassified sequences</taxon>
        <taxon>metagenomes</taxon>
        <taxon>ecological metagenomes</taxon>
    </lineage>
</organism>
<dbReference type="EMBL" id="LAZR01000096">
    <property type="protein sequence ID" value="KKN92179.1"/>
    <property type="molecule type" value="Genomic_DNA"/>
</dbReference>
<sequence length="124" mass="13611">MKQEGLKQVREHWYAAYFAGDIEHLAQVQADNFTVTTERGSQSKQSQLGAISAAKQNGCWFPQGGRKHDTELSIQDSDGNTVITGQGYTLNGSSQGPVVAFAETWEWDGTVWRVVSLSYGAARN</sequence>
<reference evidence="1" key="1">
    <citation type="journal article" date="2015" name="Nature">
        <title>Complex archaea that bridge the gap between prokaryotes and eukaryotes.</title>
        <authorList>
            <person name="Spang A."/>
            <person name="Saw J.H."/>
            <person name="Jorgensen S.L."/>
            <person name="Zaremba-Niedzwiedzka K."/>
            <person name="Martijn J."/>
            <person name="Lind A.E."/>
            <person name="van Eijk R."/>
            <person name="Schleper C."/>
            <person name="Guy L."/>
            <person name="Ettema T.J."/>
        </authorList>
    </citation>
    <scope>NUCLEOTIDE SEQUENCE</scope>
</reference>
<evidence type="ECO:0000313" key="1">
    <source>
        <dbReference type="EMBL" id="KKN92179.1"/>
    </source>
</evidence>
<evidence type="ECO:0008006" key="2">
    <source>
        <dbReference type="Google" id="ProtNLM"/>
    </source>
</evidence>
<protein>
    <recommendedName>
        <fullName evidence="2">DUF4440 domain-containing protein</fullName>
    </recommendedName>
</protein>
<name>A0A0F9UKI6_9ZZZZ</name>